<dbReference type="GO" id="GO:0015179">
    <property type="term" value="F:L-amino acid transmembrane transporter activity"/>
    <property type="evidence" value="ECO:0007669"/>
    <property type="project" value="TreeGrafter"/>
</dbReference>
<dbReference type="PANTHER" id="PTHR22950:SF244">
    <property type="entry name" value="NEUTRAL AMINO ACID TRANSPORTER 9"/>
    <property type="match status" value="1"/>
</dbReference>
<keyword evidence="8 15" id="KW-1133">Transmembrane helix</keyword>
<comment type="subcellular location">
    <subcellularLocation>
        <location evidence="1">Late endosome membrane</location>
        <topology evidence="1">Multi-pass membrane protein</topology>
    </subcellularLocation>
    <subcellularLocation>
        <location evidence="2">Lysosome membrane</location>
        <topology evidence="2">Multi-pass membrane protein</topology>
    </subcellularLocation>
</comment>
<dbReference type="Pfam" id="PF01490">
    <property type="entry name" value="Aa_trans"/>
    <property type="match status" value="1"/>
</dbReference>
<feature type="transmembrane region" description="Helical" evidence="15">
    <location>
        <begin position="100"/>
        <end position="120"/>
    </location>
</feature>
<comment type="similarity">
    <text evidence="14">Belongs to the amino acid/polyamine transporter 2 family. SLC38A9 subfamily.</text>
</comment>
<dbReference type="PANTHER" id="PTHR22950">
    <property type="entry name" value="AMINO ACID TRANSPORTER"/>
    <property type="match status" value="1"/>
</dbReference>
<keyword evidence="12" id="KW-0325">Glycoprotein</keyword>
<evidence type="ECO:0000256" key="8">
    <source>
        <dbReference type="ARBA" id="ARBA00022989"/>
    </source>
</evidence>
<evidence type="ECO:0000256" key="9">
    <source>
        <dbReference type="ARBA" id="ARBA00023053"/>
    </source>
</evidence>
<accession>A0AAD7ZUX2</accession>
<keyword evidence="9" id="KW-0915">Sodium</keyword>
<keyword evidence="11" id="KW-1015">Disulfide bond</keyword>
<evidence type="ECO:0000313" key="18">
    <source>
        <dbReference type="Proteomes" id="UP001233999"/>
    </source>
</evidence>
<name>A0AAD7ZUX2_DIPPU</name>
<keyword evidence="4 15" id="KW-0812">Transmembrane</keyword>
<keyword evidence="6" id="KW-0967">Endosome</keyword>
<keyword evidence="7" id="KW-0029">Amino-acid transport</keyword>
<dbReference type="GO" id="GO:0005765">
    <property type="term" value="C:lysosomal membrane"/>
    <property type="evidence" value="ECO:0007669"/>
    <property type="project" value="UniProtKB-SubCell"/>
</dbReference>
<dbReference type="GO" id="GO:0046872">
    <property type="term" value="F:metal ion binding"/>
    <property type="evidence" value="ECO:0007669"/>
    <property type="project" value="UniProtKB-KW"/>
</dbReference>
<dbReference type="GO" id="GO:0031902">
    <property type="term" value="C:late endosome membrane"/>
    <property type="evidence" value="ECO:0007669"/>
    <property type="project" value="UniProtKB-SubCell"/>
</dbReference>
<evidence type="ECO:0000256" key="13">
    <source>
        <dbReference type="ARBA" id="ARBA00023228"/>
    </source>
</evidence>
<reference evidence="17" key="2">
    <citation type="submission" date="2023-05" db="EMBL/GenBank/DDBJ databases">
        <authorList>
            <person name="Fouks B."/>
        </authorList>
    </citation>
    <scope>NUCLEOTIDE SEQUENCE</scope>
    <source>
        <strain evidence="17">Stay&amp;Tobe</strain>
        <tissue evidence="17">Testes</tissue>
    </source>
</reference>
<sequence>RPFVYQSHNARNHDSSWEDQMSAMTYNRFQYYNKLRTYALDDSALVIPNHVVPFTYFVPYISGAEPTEDGKQGSVVTIFAVWNTIMGSSLLTMPWGIQNAGLLMGIIIILLMGGLCLYTTHQILQVQSQHGGENPDWEVAELATLLLGKWAGYISKLFSLLVLLGAVIVYWVLMSNFLYHSVSYIYELIIDVDNDLIFRQKNSTLAPPN</sequence>
<evidence type="ECO:0000256" key="12">
    <source>
        <dbReference type="ARBA" id="ARBA00023180"/>
    </source>
</evidence>
<keyword evidence="13" id="KW-0458">Lysosome</keyword>
<dbReference type="EMBL" id="JASPKZ010006478">
    <property type="protein sequence ID" value="KAJ9587152.1"/>
    <property type="molecule type" value="Genomic_DNA"/>
</dbReference>
<proteinExistence type="inferred from homology"/>
<evidence type="ECO:0000256" key="14">
    <source>
        <dbReference type="ARBA" id="ARBA00038442"/>
    </source>
</evidence>
<evidence type="ECO:0000256" key="4">
    <source>
        <dbReference type="ARBA" id="ARBA00022692"/>
    </source>
</evidence>
<keyword evidence="18" id="KW-1185">Reference proteome</keyword>
<keyword evidence="3" id="KW-0813">Transport</keyword>
<dbReference type="InterPro" id="IPR013057">
    <property type="entry name" value="AA_transpt_TM"/>
</dbReference>
<evidence type="ECO:0000256" key="5">
    <source>
        <dbReference type="ARBA" id="ARBA00022723"/>
    </source>
</evidence>
<organism evidence="17 18">
    <name type="scientific">Diploptera punctata</name>
    <name type="common">Pacific beetle cockroach</name>
    <dbReference type="NCBI Taxonomy" id="6984"/>
    <lineage>
        <taxon>Eukaryota</taxon>
        <taxon>Metazoa</taxon>
        <taxon>Ecdysozoa</taxon>
        <taxon>Arthropoda</taxon>
        <taxon>Hexapoda</taxon>
        <taxon>Insecta</taxon>
        <taxon>Pterygota</taxon>
        <taxon>Neoptera</taxon>
        <taxon>Polyneoptera</taxon>
        <taxon>Dictyoptera</taxon>
        <taxon>Blattodea</taxon>
        <taxon>Blaberoidea</taxon>
        <taxon>Blaberidae</taxon>
        <taxon>Diplopterinae</taxon>
        <taxon>Diploptera</taxon>
    </lineage>
</organism>
<dbReference type="Proteomes" id="UP001233999">
    <property type="component" value="Unassembled WGS sequence"/>
</dbReference>
<gene>
    <name evidence="17" type="ORF">L9F63_019326</name>
</gene>
<evidence type="ECO:0000256" key="1">
    <source>
        <dbReference type="ARBA" id="ARBA00004107"/>
    </source>
</evidence>
<evidence type="ECO:0000256" key="10">
    <source>
        <dbReference type="ARBA" id="ARBA00023136"/>
    </source>
</evidence>
<feature type="non-terminal residue" evidence="17">
    <location>
        <position position="209"/>
    </location>
</feature>
<evidence type="ECO:0000313" key="17">
    <source>
        <dbReference type="EMBL" id="KAJ9587152.1"/>
    </source>
</evidence>
<feature type="domain" description="Amino acid transporter transmembrane" evidence="16">
    <location>
        <begin position="77"/>
        <end position="185"/>
    </location>
</feature>
<feature type="non-terminal residue" evidence="17">
    <location>
        <position position="1"/>
    </location>
</feature>
<evidence type="ECO:0000259" key="16">
    <source>
        <dbReference type="Pfam" id="PF01490"/>
    </source>
</evidence>
<keyword evidence="10 15" id="KW-0472">Membrane</keyword>
<evidence type="ECO:0000256" key="7">
    <source>
        <dbReference type="ARBA" id="ARBA00022970"/>
    </source>
</evidence>
<evidence type="ECO:0000256" key="15">
    <source>
        <dbReference type="SAM" id="Phobius"/>
    </source>
</evidence>
<reference evidence="17" key="1">
    <citation type="journal article" date="2023" name="IScience">
        <title>Live-bearing cockroach genome reveals convergent evolutionary mechanisms linked to viviparity in insects and beyond.</title>
        <authorList>
            <person name="Fouks B."/>
            <person name="Harrison M.C."/>
            <person name="Mikhailova A.A."/>
            <person name="Marchal E."/>
            <person name="English S."/>
            <person name="Carruthers M."/>
            <person name="Jennings E.C."/>
            <person name="Chiamaka E.L."/>
            <person name="Frigard R.A."/>
            <person name="Pippel M."/>
            <person name="Attardo G.M."/>
            <person name="Benoit J.B."/>
            <person name="Bornberg-Bauer E."/>
            <person name="Tobe S.S."/>
        </authorList>
    </citation>
    <scope>NUCLEOTIDE SEQUENCE</scope>
    <source>
        <strain evidence="17">Stay&amp;Tobe</strain>
    </source>
</reference>
<evidence type="ECO:0000256" key="11">
    <source>
        <dbReference type="ARBA" id="ARBA00023157"/>
    </source>
</evidence>
<evidence type="ECO:0000256" key="2">
    <source>
        <dbReference type="ARBA" id="ARBA00004155"/>
    </source>
</evidence>
<protein>
    <recommendedName>
        <fullName evidence="16">Amino acid transporter transmembrane domain-containing protein</fullName>
    </recommendedName>
</protein>
<keyword evidence="5" id="KW-0479">Metal-binding</keyword>
<comment type="caution">
    <text evidence="17">The sequence shown here is derived from an EMBL/GenBank/DDBJ whole genome shotgun (WGS) entry which is preliminary data.</text>
</comment>
<feature type="transmembrane region" description="Helical" evidence="15">
    <location>
        <begin position="150"/>
        <end position="173"/>
    </location>
</feature>
<evidence type="ECO:0000256" key="6">
    <source>
        <dbReference type="ARBA" id="ARBA00022753"/>
    </source>
</evidence>
<evidence type="ECO:0000256" key="3">
    <source>
        <dbReference type="ARBA" id="ARBA00022448"/>
    </source>
</evidence>
<dbReference type="AlphaFoldDB" id="A0AAD7ZUX2"/>